<evidence type="ECO:0000313" key="1">
    <source>
        <dbReference type="EMBL" id="GAI00070.1"/>
    </source>
</evidence>
<name>X1LCC5_9ZZZZ</name>
<organism evidence="1">
    <name type="scientific">marine sediment metagenome</name>
    <dbReference type="NCBI Taxonomy" id="412755"/>
    <lineage>
        <taxon>unclassified sequences</taxon>
        <taxon>metagenomes</taxon>
        <taxon>ecological metagenomes</taxon>
    </lineage>
</organism>
<gene>
    <name evidence="1" type="ORF">S06H3_02071</name>
</gene>
<dbReference type="AlphaFoldDB" id="X1LCC5"/>
<comment type="caution">
    <text evidence="1">The sequence shown here is derived from an EMBL/GenBank/DDBJ whole genome shotgun (WGS) entry which is preliminary data.</text>
</comment>
<feature type="non-terminal residue" evidence="1">
    <location>
        <position position="1"/>
    </location>
</feature>
<accession>X1LCC5</accession>
<protein>
    <submittedName>
        <fullName evidence="1">Uncharacterized protein</fullName>
    </submittedName>
</protein>
<proteinExistence type="predicted"/>
<sequence length="30" mass="3545">KEESLVSQTRLWKIVGDRHKGESQCFTLRL</sequence>
<reference evidence="1" key="1">
    <citation type="journal article" date="2014" name="Front. Microbiol.">
        <title>High frequency of phylogenetically diverse reductive dehalogenase-homologous genes in deep subseafloor sedimentary metagenomes.</title>
        <authorList>
            <person name="Kawai M."/>
            <person name="Futagami T."/>
            <person name="Toyoda A."/>
            <person name="Takaki Y."/>
            <person name="Nishi S."/>
            <person name="Hori S."/>
            <person name="Arai W."/>
            <person name="Tsubouchi T."/>
            <person name="Morono Y."/>
            <person name="Uchiyama I."/>
            <person name="Ito T."/>
            <person name="Fujiyama A."/>
            <person name="Inagaki F."/>
            <person name="Takami H."/>
        </authorList>
    </citation>
    <scope>NUCLEOTIDE SEQUENCE</scope>
    <source>
        <strain evidence="1">Expedition CK06-06</strain>
    </source>
</reference>
<dbReference type="EMBL" id="BARV01000573">
    <property type="protein sequence ID" value="GAI00070.1"/>
    <property type="molecule type" value="Genomic_DNA"/>
</dbReference>